<feature type="transmembrane region" description="Helical" evidence="9">
    <location>
        <begin position="410"/>
        <end position="432"/>
    </location>
</feature>
<feature type="transmembrane region" description="Helical" evidence="9">
    <location>
        <begin position="381"/>
        <end position="404"/>
    </location>
</feature>
<feature type="transmembrane region" description="Helical" evidence="9">
    <location>
        <begin position="98"/>
        <end position="120"/>
    </location>
</feature>
<gene>
    <name evidence="10" type="ORF">AUC31_15155</name>
</gene>
<evidence type="ECO:0000256" key="5">
    <source>
        <dbReference type="ARBA" id="ARBA00022692"/>
    </source>
</evidence>
<organism evidence="10 11">
    <name type="scientific">Planococcus rifietoensis</name>
    <dbReference type="NCBI Taxonomy" id="200991"/>
    <lineage>
        <taxon>Bacteria</taxon>
        <taxon>Bacillati</taxon>
        <taxon>Bacillota</taxon>
        <taxon>Bacilli</taxon>
        <taxon>Bacillales</taxon>
        <taxon>Caryophanaceae</taxon>
        <taxon>Planococcus</taxon>
    </lineage>
</organism>
<dbReference type="InterPro" id="IPR001463">
    <property type="entry name" value="Na/Ala_symport"/>
</dbReference>
<proteinExistence type="inferred from homology"/>
<keyword evidence="6 9" id="KW-0769">Symport</keyword>
<evidence type="ECO:0000256" key="9">
    <source>
        <dbReference type="RuleBase" id="RU363064"/>
    </source>
</evidence>
<protein>
    <submittedName>
        <fullName evidence="10">Amino acid carrier protein</fullName>
    </submittedName>
</protein>
<evidence type="ECO:0000313" key="11">
    <source>
        <dbReference type="Proteomes" id="UP000067683"/>
    </source>
</evidence>
<evidence type="ECO:0000256" key="8">
    <source>
        <dbReference type="ARBA" id="ARBA00023136"/>
    </source>
</evidence>
<accession>A0A0U2XV13</accession>
<dbReference type="NCBIfam" id="TIGR00835">
    <property type="entry name" value="agcS"/>
    <property type="match status" value="1"/>
</dbReference>
<evidence type="ECO:0000313" key="10">
    <source>
        <dbReference type="EMBL" id="ALS76456.1"/>
    </source>
</evidence>
<keyword evidence="5 9" id="KW-0812">Transmembrane</keyword>
<feature type="transmembrane region" description="Helical" evidence="9">
    <location>
        <begin position="13"/>
        <end position="33"/>
    </location>
</feature>
<dbReference type="PANTHER" id="PTHR30330:SF3">
    <property type="entry name" value="TRANSCRIPTIONAL REGULATOR, LRP FAMILY"/>
    <property type="match status" value="1"/>
</dbReference>
<feature type="transmembrane region" description="Helical" evidence="9">
    <location>
        <begin position="211"/>
        <end position="232"/>
    </location>
</feature>
<keyword evidence="7 9" id="KW-1133">Transmembrane helix</keyword>
<dbReference type="Pfam" id="PF01235">
    <property type="entry name" value="Na_Ala_symp"/>
    <property type="match status" value="1"/>
</dbReference>
<feature type="transmembrane region" description="Helical" evidence="9">
    <location>
        <begin position="177"/>
        <end position="199"/>
    </location>
</feature>
<dbReference type="RefSeq" id="WP_058383158.1">
    <property type="nucleotide sequence ID" value="NZ_CP013659.2"/>
</dbReference>
<feature type="transmembrane region" description="Helical" evidence="9">
    <location>
        <begin position="300"/>
        <end position="327"/>
    </location>
</feature>
<evidence type="ECO:0000256" key="4">
    <source>
        <dbReference type="ARBA" id="ARBA00022475"/>
    </source>
</evidence>
<dbReference type="KEGG" id="prt:AUC31_15155"/>
<sequence length="472" mass="51298">MEQFLQGVADFSAWLWGIPLITLLLVSGLYMTFKLGFFQFRYFGYIVGQTFGSIFRRPKGEGTVTPFQALTSALSSTIGAANIVGVPAAIMFGGPGAIFWMWVIALIGMALKFAESVLAVEYREKNAKGEFVGGPMYYMTKGLNMKWLGIWFSFALMIELIPSIMVQGNSIANTVQATFNIPVLWTGIATAVLVSIVVFGGIKRIGKVTEIFVPFMALFYVGGAVVILLMNVQAVPEFFMLIFSNAFSPAPVVGGFAGAAIVEIIRWGFARGLYSNEAGLGTAPIAHAAATTDHPVRQGFWAVIGVVVDTLIVCTATAFVILSSGVWTEEGAMENSSALTSLAFEEFFGDFGAILVTVALIFFVLSTILVVVFYGAKQAEFLFGLKAAHGMQVVYIFAVILGAVGAAEVIWGFLDIMLAAILIPNVIAILLLSNKVKDLKNEFFTSDEYYRKDRKVKKRAKRQKAVREGYES</sequence>
<comment type="similarity">
    <text evidence="2 9">Belongs to the alanine or glycine:cation symporter (AGCS) (TC 2.A.25) family.</text>
</comment>
<feature type="transmembrane region" description="Helical" evidence="9">
    <location>
        <begin position="67"/>
        <end position="92"/>
    </location>
</feature>
<dbReference type="EMBL" id="CP013659">
    <property type="protein sequence ID" value="ALS76456.1"/>
    <property type="molecule type" value="Genomic_DNA"/>
</dbReference>
<dbReference type="FunFam" id="1.20.1740.10:FF:000004">
    <property type="entry name" value="Sodium:alanine symporter family protein"/>
    <property type="match status" value="1"/>
</dbReference>
<evidence type="ECO:0000256" key="2">
    <source>
        <dbReference type="ARBA" id="ARBA00009261"/>
    </source>
</evidence>
<dbReference type="OrthoDB" id="9804874at2"/>
<keyword evidence="8 9" id="KW-0472">Membrane</keyword>
<name>A0A0U2XV13_9BACL</name>
<dbReference type="Proteomes" id="UP000067683">
    <property type="component" value="Chromosome"/>
</dbReference>
<dbReference type="GO" id="GO:0005283">
    <property type="term" value="F:amino acid:sodium symporter activity"/>
    <property type="evidence" value="ECO:0007669"/>
    <property type="project" value="InterPro"/>
</dbReference>
<evidence type="ECO:0000256" key="7">
    <source>
        <dbReference type="ARBA" id="ARBA00022989"/>
    </source>
</evidence>
<dbReference type="GO" id="GO:0005886">
    <property type="term" value="C:plasma membrane"/>
    <property type="evidence" value="ECO:0007669"/>
    <property type="project" value="UniProtKB-SubCell"/>
</dbReference>
<feature type="transmembrane region" description="Helical" evidence="9">
    <location>
        <begin position="347"/>
        <end position="374"/>
    </location>
</feature>
<reference evidence="10" key="1">
    <citation type="submission" date="2016-01" db="EMBL/GenBank/DDBJ databases">
        <title>Complete genome of Planococcus rifietoensis type strain M8.</title>
        <authorList>
            <person name="See-Too W.S."/>
        </authorList>
    </citation>
    <scope>NUCLEOTIDE SEQUENCE [LARGE SCALE GENOMIC DNA]</scope>
    <source>
        <strain evidence="10">M8</strain>
    </source>
</reference>
<feature type="transmembrane region" description="Helical" evidence="9">
    <location>
        <begin position="238"/>
        <end position="262"/>
    </location>
</feature>
<dbReference type="PANTHER" id="PTHR30330">
    <property type="entry name" value="AGSS FAMILY TRANSPORTER, SODIUM-ALANINE"/>
    <property type="match status" value="1"/>
</dbReference>
<evidence type="ECO:0000256" key="3">
    <source>
        <dbReference type="ARBA" id="ARBA00022448"/>
    </source>
</evidence>
<dbReference type="AlphaFoldDB" id="A0A0U2XV13"/>
<feature type="transmembrane region" description="Helical" evidence="9">
    <location>
        <begin position="147"/>
        <end position="165"/>
    </location>
</feature>
<dbReference type="Gene3D" id="1.20.1740.10">
    <property type="entry name" value="Amino acid/polyamine transporter I"/>
    <property type="match status" value="1"/>
</dbReference>
<keyword evidence="4 9" id="KW-1003">Cell membrane</keyword>
<keyword evidence="3 9" id="KW-0813">Transport</keyword>
<comment type="subcellular location">
    <subcellularLocation>
        <location evidence="1 9">Cell membrane</location>
        <topology evidence="1 9">Multi-pass membrane protein</topology>
    </subcellularLocation>
</comment>
<evidence type="ECO:0000256" key="1">
    <source>
        <dbReference type="ARBA" id="ARBA00004651"/>
    </source>
</evidence>
<dbReference type="PROSITE" id="PS00873">
    <property type="entry name" value="NA_ALANINE_SYMP"/>
    <property type="match status" value="1"/>
</dbReference>
<dbReference type="PRINTS" id="PR00175">
    <property type="entry name" value="NAALASMPORT"/>
</dbReference>
<keyword evidence="11" id="KW-1185">Reference proteome</keyword>
<evidence type="ECO:0000256" key="6">
    <source>
        <dbReference type="ARBA" id="ARBA00022847"/>
    </source>
</evidence>